<dbReference type="EMBL" id="MLBF01000006">
    <property type="protein sequence ID" value="OLN32813.1"/>
    <property type="molecule type" value="Genomic_DNA"/>
</dbReference>
<dbReference type="Proteomes" id="UP000186102">
    <property type="component" value="Unassembled WGS sequence"/>
</dbReference>
<dbReference type="STRING" id="1888891.DSOL_1259"/>
<keyword evidence="2" id="KW-1185">Reference proteome</keyword>
<dbReference type="AlphaFoldDB" id="A0A1Q8QZN0"/>
<evidence type="ECO:0000313" key="1">
    <source>
        <dbReference type="EMBL" id="OLN32813.1"/>
    </source>
</evidence>
<sequence>MLECSHCGTLVSEFRPKFFMVLEKADPMPPNVKEITCPKCGGLNYAIDLKACSQCSYFQPLYNPMEPEQILNIGCRGQCLR</sequence>
<organism evidence="1 2">
    <name type="scientific">Desulfosporosinus metallidurans</name>
    <dbReference type="NCBI Taxonomy" id="1888891"/>
    <lineage>
        <taxon>Bacteria</taxon>
        <taxon>Bacillati</taxon>
        <taxon>Bacillota</taxon>
        <taxon>Clostridia</taxon>
        <taxon>Eubacteriales</taxon>
        <taxon>Desulfitobacteriaceae</taxon>
        <taxon>Desulfosporosinus</taxon>
    </lineage>
</organism>
<accession>A0A1Q8QZN0</accession>
<evidence type="ECO:0000313" key="2">
    <source>
        <dbReference type="Proteomes" id="UP000186102"/>
    </source>
</evidence>
<gene>
    <name evidence="1" type="ORF">DSOL_1259</name>
</gene>
<proteinExistence type="predicted"/>
<name>A0A1Q8QZN0_9FIRM</name>
<reference evidence="1 2" key="1">
    <citation type="submission" date="2016-09" db="EMBL/GenBank/DDBJ databases">
        <title>Complete genome of Desulfosporosinus sp. OL.</title>
        <authorList>
            <person name="Mardanov A."/>
            <person name="Beletsky A."/>
            <person name="Panova A."/>
            <person name="Karnachuk O."/>
            <person name="Ravin N."/>
        </authorList>
    </citation>
    <scope>NUCLEOTIDE SEQUENCE [LARGE SCALE GENOMIC DNA]</scope>
    <source>
        <strain evidence="1 2">OL</strain>
    </source>
</reference>
<protein>
    <submittedName>
        <fullName evidence="1">Uncharacterized protein</fullName>
    </submittedName>
</protein>
<comment type="caution">
    <text evidence="1">The sequence shown here is derived from an EMBL/GenBank/DDBJ whole genome shotgun (WGS) entry which is preliminary data.</text>
</comment>